<gene>
    <name evidence="1" type="ORF">NPIL_670241</name>
</gene>
<keyword evidence="2" id="KW-1185">Reference proteome</keyword>
<evidence type="ECO:0000313" key="2">
    <source>
        <dbReference type="Proteomes" id="UP000887013"/>
    </source>
</evidence>
<accession>A0A8X6PFZ7</accession>
<name>A0A8X6PFZ7_NEPPI</name>
<sequence>MYHEVPDLEFITLTKIAITLWSGQDIDNSIIEYFIQWDQRRIDNWTDIEESVNLKIENCQTLPTTLKIKLMGLVKPIGKRLKAMIQYTYDNEYLPNYFTSMLTWTFLGTINTEETIKTILKDENLSFEKRYVLASTYCLTDDVFTLWNNLSEVDKNNYLGGIMRRNIRCHLQIYWAYHVNYSNSDTLQERIQEQFNTTFQPCQFGLRCALAFSNLPAVKYFSKNVPVNVKLETYWYYFHNLELREGVAFVTDQEQSVIYIPDIICFILSELNEEQRMVSYERYAYFILKHFLEFPFQRLFWGNAKNTCRYLTKSQKSNLLQRITRKVSENYTDFDYETLRTELSKM</sequence>
<proteinExistence type="predicted"/>
<protein>
    <submittedName>
        <fullName evidence="1">ANK_REP_REGION domain-containing protein</fullName>
    </submittedName>
</protein>
<dbReference type="OrthoDB" id="6427463at2759"/>
<dbReference type="Proteomes" id="UP000887013">
    <property type="component" value="Unassembled WGS sequence"/>
</dbReference>
<dbReference type="EMBL" id="BMAW01115499">
    <property type="protein sequence ID" value="GFT66295.1"/>
    <property type="molecule type" value="Genomic_DNA"/>
</dbReference>
<comment type="caution">
    <text evidence="1">The sequence shown here is derived from an EMBL/GenBank/DDBJ whole genome shotgun (WGS) entry which is preliminary data.</text>
</comment>
<dbReference type="AlphaFoldDB" id="A0A8X6PFZ7"/>
<evidence type="ECO:0000313" key="1">
    <source>
        <dbReference type="EMBL" id="GFT66295.1"/>
    </source>
</evidence>
<reference evidence="1" key="1">
    <citation type="submission" date="2020-08" db="EMBL/GenBank/DDBJ databases">
        <title>Multicomponent nature underlies the extraordinary mechanical properties of spider dragline silk.</title>
        <authorList>
            <person name="Kono N."/>
            <person name="Nakamura H."/>
            <person name="Mori M."/>
            <person name="Yoshida Y."/>
            <person name="Ohtoshi R."/>
            <person name="Malay A.D."/>
            <person name="Moran D.A.P."/>
            <person name="Tomita M."/>
            <person name="Numata K."/>
            <person name="Arakawa K."/>
        </authorList>
    </citation>
    <scope>NUCLEOTIDE SEQUENCE</scope>
</reference>
<organism evidence="1 2">
    <name type="scientific">Nephila pilipes</name>
    <name type="common">Giant wood spider</name>
    <name type="synonym">Nephila maculata</name>
    <dbReference type="NCBI Taxonomy" id="299642"/>
    <lineage>
        <taxon>Eukaryota</taxon>
        <taxon>Metazoa</taxon>
        <taxon>Ecdysozoa</taxon>
        <taxon>Arthropoda</taxon>
        <taxon>Chelicerata</taxon>
        <taxon>Arachnida</taxon>
        <taxon>Araneae</taxon>
        <taxon>Araneomorphae</taxon>
        <taxon>Entelegynae</taxon>
        <taxon>Araneoidea</taxon>
        <taxon>Nephilidae</taxon>
        <taxon>Nephila</taxon>
    </lineage>
</organism>